<reference evidence="6" key="1">
    <citation type="journal article" date="2021" name="PeerJ">
        <title>Extensive microbial diversity within the chicken gut microbiome revealed by metagenomics and culture.</title>
        <authorList>
            <person name="Gilroy R."/>
            <person name="Ravi A."/>
            <person name="Getino M."/>
            <person name="Pursley I."/>
            <person name="Horton D.L."/>
            <person name="Alikhan N.F."/>
            <person name="Baker D."/>
            <person name="Gharbi K."/>
            <person name="Hall N."/>
            <person name="Watson M."/>
            <person name="Adriaenssens E.M."/>
            <person name="Foster-Nyarko E."/>
            <person name="Jarju S."/>
            <person name="Secka A."/>
            <person name="Antonio M."/>
            <person name="Oren A."/>
            <person name="Chaudhuri R.R."/>
            <person name="La Ragione R."/>
            <person name="Hildebrand F."/>
            <person name="Pallen M.J."/>
        </authorList>
    </citation>
    <scope>NUCLEOTIDE SEQUENCE</scope>
    <source>
        <strain evidence="6">ChiGjej1B1-1692</strain>
    </source>
</reference>
<name>A0A9D2SYQ5_9FIRM</name>
<dbReference type="InterPro" id="IPR027417">
    <property type="entry name" value="P-loop_NTPase"/>
</dbReference>
<dbReference type="AlphaFoldDB" id="A0A9D2SYQ5"/>
<keyword evidence="1" id="KW-0547">Nucleotide-binding</keyword>
<comment type="caution">
    <text evidence="6">The sequence shown here is derived from an EMBL/GenBank/DDBJ whole genome shotgun (WGS) entry which is preliminary data.</text>
</comment>
<feature type="transmembrane region" description="Helical" evidence="4">
    <location>
        <begin position="159"/>
        <end position="178"/>
    </location>
</feature>
<dbReference type="SUPFAM" id="SSF52540">
    <property type="entry name" value="P-loop containing nucleoside triphosphate hydrolases"/>
    <property type="match status" value="1"/>
</dbReference>
<organism evidence="6 7">
    <name type="scientific">Candidatus Mediterraneibacter faecigallinarum</name>
    <dbReference type="NCBI Taxonomy" id="2838669"/>
    <lineage>
        <taxon>Bacteria</taxon>
        <taxon>Bacillati</taxon>
        <taxon>Bacillota</taxon>
        <taxon>Clostridia</taxon>
        <taxon>Lachnospirales</taxon>
        <taxon>Lachnospiraceae</taxon>
        <taxon>Mediterraneibacter</taxon>
    </lineage>
</organism>
<dbReference type="EMBL" id="DWWK01000123">
    <property type="protein sequence ID" value="HJC39031.1"/>
    <property type="molecule type" value="Genomic_DNA"/>
</dbReference>
<feature type="transmembrane region" description="Helical" evidence="4">
    <location>
        <begin position="184"/>
        <end position="201"/>
    </location>
</feature>
<reference evidence="6" key="2">
    <citation type="submission" date="2021-04" db="EMBL/GenBank/DDBJ databases">
        <authorList>
            <person name="Gilroy R."/>
        </authorList>
    </citation>
    <scope>NUCLEOTIDE SEQUENCE</scope>
    <source>
        <strain evidence="6">ChiGjej1B1-1692</strain>
    </source>
</reference>
<dbReference type="InterPro" id="IPR000432">
    <property type="entry name" value="DNA_mismatch_repair_MutS_C"/>
</dbReference>
<dbReference type="Gene3D" id="3.40.50.300">
    <property type="entry name" value="P-loop containing nucleotide triphosphate hydrolases"/>
    <property type="match status" value="1"/>
</dbReference>
<protein>
    <recommendedName>
        <fullName evidence="5">DNA mismatch repair proteins mutS family domain-containing protein</fullName>
    </recommendedName>
</protein>
<dbReference type="GO" id="GO:0006298">
    <property type="term" value="P:mismatch repair"/>
    <property type="evidence" value="ECO:0007669"/>
    <property type="project" value="InterPro"/>
</dbReference>
<keyword evidence="2" id="KW-0067">ATP-binding</keyword>
<dbReference type="GO" id="GO:0005524">
    <property type="term" value="F:ATP binding"/>
    <property type="evidence" value="ECO:0007669"/>
    <property type="project" value="UniProtKB-KW"/>
</dbReference>
<evidence type="ECO:0000313" key="7">
    <source>
        <dbReference type="Proteomes" id="UP000823894"/>
    </source>
</evidence>
<dbReference type="GO" id="GO:0140664">
    <property type="term" value="F:ATP-dependent DNA damage sensor activity"/>
    <property type="evidence" value="ECO:0007669"/>
    <property type="project" value="InterPro"/>
</dbReference>
<evidence type="ECO:0000313" key="6">
    <source>
        <dbReference type="EMBL" id="HJC39031.1"/>
    </source>
</evidence>
<dbReference type="SMART" id="SM00534">
    <property type="entry name" value="MUTSac"/>
    <property type="match status" value="1"/>
</dbReference>
<dbReference type="GO" id="GO:0005829">
    <property type="term" value="C:cytosol"/>
    <property type="evidence" value="ECO:0007669"/>
    <property type="project" value="TreeGrafter"/>
</dbReference>
<sequence length="540" mass="61655">MLVAIITVLAIFIFTQFILSISYWDMKRKRRVYIRERFGSIPKAREWNENRRNYCDLFPDDISVDDITWNDLSMDQVFDRINQCDTSAGEEILYWRLRRNGMDTDERALFEKRVEAFDRDERLRESVEDLLCDMGKSSASYYIPSYMDSIEEYRMKNAWVYRLMQVLLVAAAAAALVMRSDTAMILPAAVCVVNLLLYMILKMKYELELSLSGPAVRLLEIGRKLAARKEIAELFPELGDKVKNFSGVIRRARLLRGQKMNVNSGDPLGILGDYVLGITLWQITTYNKVMSLLKEHDREYLEVYRIIGEIDAAVCTASFRRSLPWYCTPEECEENQIIMEDIYHPLLSNPVENSLSLDRGCLITGSNASGKSTFIKAAAVNAILGQALNTCAARGMRMPRMQVLTSMAVKDDLMEGESYFIREIRYLKRILDSLSDERMTFCAVDEILRGTNTGERIRASRAILEYIADKNCIALVASHDKELTELLKDSYINCHFSEEMGENDISFSYKLMKGPATSQNAIALLRLAGFPAEIMEAAGE</sequence>
<keyword evidence="3" id="KW-0238">DNA-binding</keyword>
<dbReference type="PANTHER" id="PTHR11361">
    <property type="entry name" value="DNA MISMATCH REPAIR PROTEIN MUTS FAMILY MEMBER"/>
    <property type="match status" value="1"/>
</dbReference>
<dbReference type="GO" id="GO:0030983">
    <property type="term" value="F:mismatched DNA binding"/>
    <property type="evidence" value="ECO:0007669"/>
    <property type="project" value="InterPro"/>
</dbReference>
<evidence type="ECO:0000256" key="4">
    <source>
        <dbReference type="SAM" id="Phobius"/>
    </source>
</evidence>
<keyword evidence="4" id="KW-1133">Transmembrane helix</keyword>
<dbReference type="PANTHER" id="PTHR11361:SF152">
    <property type="entry name" value="DNA MISMATCH REPAIR PROTEIN"/>
    <property type="match status" value="1"/>
</dbReference>
<evidence type="ECO:0000256" key="2">
    <source>
        <dbReference type="ARBA" id="ARBA00022840"/>
    </source>
</evidence>
<proteinExistence type="predicted"/>
<accession>A0A9D2SYQ5</accession>
<dbReference type="Pfam" id="PF00488">
    <property type="entry name" value="MutS_V"/>
    <property type="match status" value="1"/>
</dbReference>
<gene>
    <name evidence="6" type="ORF">H9757_08240</name>
</gene>
<feature type="transmembrane region" description="Helical" evidence="4">
    <location>
        <begin position="6"/>
        <end position="24"/>
    </location>
</feature>
<keyword evidence="4" id="KW-0472">Membrane</keyword>
<evidence type="ECO:0000259" key="5">
    <source>
        <dbReference type="SMART" id="SM00534"/>
    </source>
</evidence>
<evidence type="ECO:0000256" key="1">
    <source>
        <dbReference type="ARBA" id="ARBA00022741"/>
    </source>
</evidence>
<keyword evidence="4" id="KW-0812">Transmembrane</keyword>
<dbReference type="InterPro" id="IPR045076">
    <property type="entry name" value="MutS"/>
</dbReference>
<dbReference type="Proteomes" id="UP000823894">
    <property type="component" value="Unassembled WGS sequence"/>
</dbReference>
<feature type="domain" description="DNA mismatch repair proteins mutS family" evidence="5">
    <location>
        <begin position="358"/>
        <end position="539"/>
    </location>
</feature>
<evidence type="ECO:0000256" key="3">
    <source>
        <dbReference type="ARBA" id="ARBA00023125"/>
    </source>
</evidence>